<dbReference type="OrthoDB" id="76388at2759"/>
<comment type="caution">
    <text evidence="3">The sequence shown here is derived from an EMBL/GenBank/DDBJ whole genome shotgun (WGS) entry which is preliminary data.</text>
</comment>
<dbReference type="Pfam" id="PF01607">
    <property type="entry name" value="CBM_14"/>
    <property type="match status" value="1"/>
</dbReference>
<feature type="domain" description="Chitin-binding type-2" evidence="2">
    <location>
        <begin position="143"/>
        <end position="213"/>
    </location>
</feature>
<dbReference type="SMART" id="SM00494">
    <property type="entry name" value="ChtBD2"/>
    <property type="match status" value="1"/>
</dbReference>
<proteinExistence type="predicted"/>
<protein>
    <recommendedName>
        <fullName evidence="2">Chitin-binding type-2 domain-containing protein</fullName>
    </recommendedName>
</protein>
<keyword evidence="4" id="KW-1185">Reference proteome</keyword>
<dbReference type="PROSITE" id="PS50940">
    <property type="entry name" value="CHIT_BIND_II"/>
    <property type="match status" value="1"/>
</dbReference>
<dbReference type="SUPFAM" id="SSF57625">
    <property type="entry name" value="Invertebrate chitin-binding proteins"/>
    <property type="match status" value="1"/>
</dbReference>
<dbReference type="Gene3D" id="2.170.140.10">
    <property type="entry name" value="Chitin binding domain"/>
    <property type="match status" value="1"/>
</dbReference>
<organism evidence="3 4">
    <name type="scientific">Apolygus lucorum</name>
    <name type="common">Small green plant bug</name>
    <name type="synonym">Lygocoris lucorum</name>
    <dbReference type="NCBI Taxonomy" id="248454"/>
    <lineage>
        <taxon>Eukaryota</taxon>
        <taxon>Metazoa</taxon>
        <taxon>Ecdysozoa</taxon>
        <taxon>Arthropoda</taxon>
        <taxon>Hexapoda</taxon>
        <taxon>Insecta</taxon>
        <taxon>Pterygota</taxon>
        <taxon>Neoptera</taxon>
        <taxon>Paraneoptera</taxon>
        <taxon>Hemiptera</taxon>
        <taxon>Heteroptera</taxon>
        <taxon>Panheteroptera</taxon>
        <taxon>Cimicomorpha</taxon>
        <taxon>Miridae</taxon>
        <taxon>Mirini</taxon>
        <taxon>Apolygus</taxon>
    </lineage>
</organism>
<dbReference type="AlphaFoldDB" id="A0A8S9WZ46"/>
<dbReference type="EMBL" id="WIXP02000012">
    <property type="protein sequence ID" value="KAF6201953.1"/>
    <property type="molecule type" value="Genomic_DNA"/>
</dbReference>
<evidence type="ECO:0000313" key="3">
    <source>
        <dbReference type="EMBL" id="KAF6201953.1"/>
    </source>
</evidence>
<sequence>MGSWMGLLLIVVVYTSRCSKCAQDGRILTSNEFPETVYIEKTERRKNVLQKDDKPLTEGNEKNTTKHICMGLIQDSITIITSASCNMKQMKRNMKDITIRTPENVFFGGKNAFTYPIARIEESDDVIVDISPAPPKPIQTGTKLTCTREGFFTHPDSCRRFYRCVKYDHTVPDAKTNFSIFEFDCPPGDVVFDESLSVCNWPYALPEGSRCRVQSGTTHEPLIIQDSNFTFVVIHLVTPGIILKPDDHKDLSNSTGKKAATWMTDPDVLQNITDNGISGVVTTPDMKVVAMTLLVWEKCREKWSVFTKDDPADHDVLLENAVCAVQARHPISFKDNHSEPVPPGHVCDEDYGSPFIYDDEVVGILVRAFCNETGELPMAVFLNYQDFIGASSTPMSQPTNHTKPRIIGAIRSRHDEPVAATRSIITFPPRNDGFANHPKNVHASILSIMLLAELELFNLNKFETCYS</sequence>
<keyword evidence="1" id="KW-0732">Signal</keyword>
<accession>A0A8S9WZ46</accession>
<name>A0A8S9WZ46_APOLU</name>
<dbReference type="GO" id="GO:0005576">
    <property type="term" value="C:extracellular region"/>
    <property type="evidence" value="ECO:0007669"/>
    <property type="project" value="InterPro"/>
</dbReference>
<feature type="chain" id="PRO_5035716144" description="Chitin-binding type-2 domain-containing protein" evidence="1">
    <location>
        <begin position="22"/>
        <end position="467"/>
    </location>
</feature>
<dbReference type="InterPro" id="IPR002557">
    <property type="entry name" value="Chitin-bd_dom"/>
</dbReference>
<reference evidence="3" key="1">
    <citation type="journal article" date="2021" name="Mol. Ecol. Resour.">
        <title>Apolygus lucorum genome provides insights into omnivorousness and mesophyll feeding.</title>
        <authorList>
            <person name="Liu Y."/>
            <person name="Liu H."/>
            <person name="Wang H."/>
            <person name="Huang T."/>
            <person name="Liu B."/>
            <person name="Yang B."/>
            <person name="Yin L."/>
            <person name="Li B."/>
            <person name="Zhang Y."/>
            <person name="Zhang S."/>
            <person name="Jiang F."/>
            <person name="Zhang X."/>
            <person name="Ren Y."/>
            <person name="Wang B."/>
            <person name="Wang S."/>
            <person name="Lu Y."/>
            <person name="Wu K."/>
            <person name="Fan W."/>
            <person name="Wang G."/>
        </authorList>
    </citation>
    <scope>NUCLEOTIDE SEQUENCE</scope>
    <source>
        <strain evidence="3">12Hb</strain>
    </source>
</reference>
<evidence type="ECO:0000256" key="1">
    <source>
        <dbReference type="SAM" id="SignalP"/>
    </source>
</evidence>
<dbReference type="Proteomes" id="UP000466442">
    <property type="component" value="Linkage Group LG12"/>
</dbReference>
<feature type="signal peptide" evidence="1">
    <location>
        <begin position="1"/>
        <end position="21"/>
    </location>
</feature>
<dbReference type="InterPro" id="IPR036508">
    <property type="entry name" value="Chitin-bd_dom_sf"/>
</dbReference>
<dbReference type="GO" id="GO:0008061">
    <property type="term" value="F:chitin binding"/>
    <property type="evidence" value="ECO:0007669"/>
    <property type="project" value="InterPro"/>
</dbReference>
<gene>
    <name evidence="3" type="ORF">GE061_004349</name>
</gene>
<evidence type="ECO:0000313" key="4">
    <source>
        <dbReference type="Proteomes" id="UP000466442"/>
    </source>
</evidence>
<evidence type="ECO:0000259" key="2">
    <source>
        <dbReference type="PROSITE" id="PS50940"/>
    </source>
</evidence>